<proteinExistence type="predicted"/>
<dbReference type="InterPro" id="IPR036322">
    <property type="entry name" value="WD40_repeat_dom_sf"/>
</dbReference>
<dbReference type="InterPro" id="IPR015943">
    <property type="entry name" value="WD40/YVTN_repeat-like_dom_sf"/>
</dbReference>
<dbReference type="Proteomes" id="UP001291623">
    <property type="component" value="Unassembled WGS sequence"/>
</dbReference>
<gene>
    <name evidence="1" type="ORF">RND71_028045</name>
</gene>
<dbReference type="PANTHER" id="PTHR47467:SF1">
    <property type="entry name" value="WD40 REPEAT-CONTAINING PROTEIN"/>
    <property type="match status" value="1"/>
</dbReference>
<protein>
    <submittedName>
        <fullName evidence="1">Uncharacterized protein</fullName>
    </submittedName>
</protein>
<dbReference type="PANTHER" id="PTHR47467">
    <property type="entry name" value="OS01G0867200 PROTEIN"/>
    <property type="match status" value="1"/>
</dbReference>
<accession>A0AAE1RKF0</accession>
<comment type="caution">
    <text evidence="1">The sequence shown here is derived from an EMBL/GenBank/DDBJ whole genome shotgun (WGS) entry which is preliminary data.</text>
</comment>
<dbReference type="SUPFAM" id="SSF50978">
    <property type="entry name" value="WD40 repeat-like"/>
    <property type="match status" value="1"/>
</dbReference>
<evidence type="ECO:0000313" key="1">
    <source>
        <dbReference type="EMBL" id="KAK4352527.1"/>
    </source>
</evidence>
<organism evidence="1 2">
    <name type="scientific">Anisodus tanguticus</name>
    <dbReference type="NCBI Taxonomy" id="243964"/>
    <lineage>
        <taxon>Eukaryota</taxon>
        <taxon>Viridiplantae</taxon>
        <taxon>Streptophyta</taxon>
        <taxon>Embryophyta</taxon>
        <taxon>Tracheophyta</taxon>
        <taxon>Spermatophyta</taxon>
        <taxon>Magnoliopsida</taxon>
        <taxon>eudicotyledons</taxon>
        <taxon>Gunneridae</taxon>
        <taxon>Pentapetalae</taxon>
        <taxon>asterids</taxon>
        <taxon>lamiids</taxon>
        <taxon>Solanales</taxon>
        <taxon>Solanaceae</taxon>
        <taxon>Solanoideae</taxon>
        <taxon>Hyoscyameae</taxon>
        <taxon>Anisodus</taxon>
    </lineage>
</organism>
<dbReference type="Gene3D" id="2.130.10.10">
    <property type="entry name" value="YVTN repeat-like/Quinoprotein amine dehydrogenase"/>
    <property type="match status" value="1"/>
</dbReference>
<dbReference type="AlphaFoldDB" id="A0AAE1RKF0"/>
<reference evidence="1" key="1">
    <citation type="submission" date="2023-12" db="EMBL/GenBank/DDBJ databases">
        <title>Genome assembly of Anisodus tanguticus.</title>
        <authorList>
            <person name="Wang Y.-J."/>
        </authorList>
    </citation>
    <scope>NUCLEOTIDE SEQUENCE</scope>
    <source>
        <strain evidence="1">KB-2021</strain>
        <tissue evidence="1">Leaf</tissue>
    </source>
</reference>
<evidence type="ECO:0000313" key="2">
    <source>
        <dbReference type="Proteomes" id="UP001291623"/>
    </source>
</evidence>
<dbReference type="EMBL" id="JAVYJV010000015">
    <property type="protein sequence ID" value="KAK4352527.1"/>
    <property type="molecule type" value="Genomic_DNA"/>
</dbReference>
<sequence length="386" mass="42615">MMELKAKYIASGTRIYRVLIPMENSLLNLGKEDLLIPEQCELLFTFQQLHATSSSLQALVAQYWEAWILTVTLLSLDWLPVVKLDELLFLDVNRLTYSVSPQDCGVGEGEPLYCARGCKIEAIGVEERPYPCHLTNLRSISCCVFALVLQYSLCPLPEIFPDRLVCLFQPSALREAAVAHSFSKTIDVYDQDIHLRTLRLNLFKGNNALQIVESVFSCLHAKFGLGGGNSVLAVAEGCQLSLWDLRMKEKGGCVRRICGSVGDILYAVCNSSKGTIAAGGADRTVTITGLAFSSVDPEYVYVQGVDYEVLFGLDDGEKARKYFRIEVILIGLDLARDVLGGWSDSCSIFVADIRGVDGVNELHLPNDLDSPMQQPLNELVFSASRN</sequence>
<keyword evidence="2" id="KW-1185">Reference proteome</keyword>
<name>A0AAE1RKF0_9SOLA</name>